<evidence type="ECO:0000313" key="4">
    <source>
        <dbReference type="EMBL" id="ALV43650.1"/>
    </source>
</evidence>
<evidence type="ECO:0000259" key="3">
    <source>
        <dbReference type="PROSITE" id="PS50994"/>
    </source>
</evidence>
<dbReference type="KEGG" id="psul:AU252_22810"/>
<dbReference type="InterPro" id="IPR001584">
    <property type="entry name" value="Integrase_cat-core"/>
</dbReference>
<feature type="domain" description="Integrase catalytic" evidence="3">
    <location>
        <begin position="134"/>
        <end position="324"/>
    </location>
</feature>
<dbReference type="AlphaFoldDB" id="A0A0U2XIS5"/>
<dbReference type="Pfam" id="PF00665">
    <property type="entry name" value="rve"/>
    <property type="match status" value="1"/>
</dbReference>
<dbReference type="EMBL" id="CP013747">
    <property type="protein sequence ID" value="ALV43650.1"/>
    <property type="molecule type" value="Genomic_DNA"/>
</dbReference>
<dbReference type="NCBIfam" id="NF033546">
    <property type="entry name" value="transpos_IS21"/>
    <property type="match status" value="1"/>
</dbReference>
<dbReference type="InterPro" id="IPR054353">
    <property type="entry name" value="IstA-like_C"/>
</dbReference>
<evidence type="ECO:0000256" key="2">
    <source>
        <dbReference type="SAM" id="MobiDB-lite"/>
    </source>
</evidence>
<dbReference type="Gene3D" id="3.30.420.10">
    <property type="entry name" value="Ribonuclease H-like superfamily/Ribonuclease H"/>
    <property type="match status" value="1"/>
</dbReference>
<comment type="similarity">
    <text evidence="1">Belongs to the transposase IS21/IS408/IS1162 family.</text>
</comment>
<evidence type="ECO:0000256" key="1">
    <source>
        <dbReference type="ARBA" id="ARBA00009277"/>
    </source>
</evidence>
<name>A0A0U2XIS5_9MICC</name>
<evidence type="ECO:0000313" key="5">
    <source>
        <dbReference type="Proteomes" id="UP000065151"/>
    </source>
</evidence>
<gene>
    <name evidence="4" type="ORF">AU252_22810</name>
</gene>
<dbReference type="STRING" id="121292.AU252_22810"/>
<dbReference type="Pfam" id="PF22483">
    <property type="entry name" value="Mu-transpos_C_2"/>
    <property type="match status" value="1"/>
</dbReference>
<dbReference type="SUPFAM" id="SSF53098">
    <property type="entry name" value="Ribonuclease H-like"/>
    <property type="match status" value="1"/>
</dbReference>
<dbReference type="RefSeq" id="WP_058932652.1">
    <property type="nucleotide sequence ID" value="NZ_CP013747.1"/>
</dbReference>
<accession>A0A0U2XIS5</accession>
<dbReference type="PANTHER" id="PTHR35004">
    <property type="entry name" value="TRANSPOSASE RV3428C-RELATED"/>
    <property type="match status" value="1"/>
</dbReference>
<dbReference type="InterPro" id="IPR036397">
    <property type="entry name" value="RNaseH_sf"/>
</dbReference>
<dbReference type="PANTHER" id="PTHR35004:SF8">
    <property type="entry name" value="TRANSPOSASE RV3428C-RELATED"/>
    <property type="match status" value="1"/>
</dbReference>
<sequence length="520" mass="57395">MVRKIRAKLVLQLRAEGLSGRAIAASQGMSRKSITAVLEAADAAGVVWDDIADSTDREVYARLFPGRGEHQSVFAQPDWDQVHREMARVGVTLKLLHGEYADSCAAAGEPVMGYDRFCRTYQRHVLVTGAASRVGHKAGQTVEVDWSGPTMQLADPVTGKARTVYLFVACLPFSRYAFVEPALDMKQDTWLRAHVAMFEAFSGSVPRIVSDNLKTGVIKHPREGEVVLNDAYREMAAHYSAAVLPGRVRAPKDKASVENTVAHVATWVIAGLRQRQFTSLPELRAAIIERVAAYNAEPFQKRPGCRAGVFAAEEQPLLTGLPAAAYEISRWVYGRRVGRNGHVVWERNYYSVPFANIGTTVDLRITDRVIQAYRGTERLTSHPLLPEGAANEYRTNDADLPAGEKYRQWDPARVREWAGRLGPATVTVVNRIFESVPVDEQGLDAALAVLRLSRRYSAERIEAACRLALAGRVRSPRYAHLQPILATEQDKAAGLRPPRDEPAEHGGYVRGAEYYAGGAK</sequence>
<dbReference type="Proteomes" id="UP000065151">
    <property type="component" value="Chromosome"/>
</dbReference>
<feature type="compositionally biased region" description="Basic and acidic residues" evidence="2">
    <location>
        <begin position="489"/>
        <end position="504"/>
    </location>
</feature>
<feature type="region of interest" description="Disordered" evidence="2">
    <location>
        <begin position="489"/>
        <end position="508"/>
    </location>
</feature>
<protein>
    <submittedName>
        <fullName evidence="4">Integrase</fullName>
    </submittedName>
</protein>
<dbReference type="PROSITE" id="PS50994">
    <property type="entry name" value="INTEGRASE"/>
    <property type="match status" value="1"/>
</dbReference>
<organism evidence="4">
    <name type="scientific">Pseudarthrobacter sulfonivorans</name>
    <dbReference type="NCBI Taxonomy" id="121292"/>
    <lineage>
        <taxon>Bacteria</taxon>
        <taxon>Bacillati</taxon>
        <taxon>Actinomycetota</taxon>
        <taxon>Actinomycetes</taxon>
        <taxon>Micrococcales</taxon>
        <taxon>Micrococcaceae</taxon>
        <taxon>Pseudarthrobacter</taxon>
    </lineage>
</organism>
<proteinExistence type="inferred from homology"/>
<reference evidence="4 5" key="1">
    <citation type="submission" date="2015-12" db="EMBL/GenBank/DDBJ databases">
        <authorList>
            <person name="Shamseldin A."/>
            <person name="Moawad H."/>
            <person name="Abd El-Rahim W.M."/>
            <person name="Sadowsky M.J."/>
        </authorList>
    </citation>
    <scope>NUCLEOTIDE SEQUENCE [LARGE SCALE GENOMIC DNA]</scope>
    <source>
        <strain evidence="4 5">Ar51</strain>
    </source>
</reference>
<dbReference type="GO" id="GO:0015074">
    <property type="term" value="P:DNA integration"/>
    <property type="evidence" value="ECO:0007669"/>
    <property type="project" value="InterPro"/>
</dbReference>
<dbReference type="GO" id="GO:0003676">
    <property type="term" value="F:nucleic acid binding"/>
    <property type="evidence" value="ECO:0007669"/>
    <property type="project" value="InterPro"/>
</dbReference>
<dbReference type="InterPro" id="IPR012337">
    <property type="entry name" value="RNaseH-like_sf"/>
</dbReference>